<proteinExistence type="predicted"/>
<organism evidence="1 2">
    <name type="scientific">Flavobacterium noncentrifugens</name>
    <dbReference type="NCBI Taxonomy" id="1128970"/>
    <lineage>
        <taxon>Bacteria</taxon>
        <taxon>Pseudomonadati</taxon>
        <taxon>Bacteroidota</taxon>
        <taxon>Flavobacteriia</taxon>
        <taxon>Flavobacteriales</taxon>
        <taxon>Flavobacteriaceae</taxon>
        <taxon>Flavobacterium</taxon>
    </lineage>
</organism>
<sequence>MLLENVERDSLTLCVMIPNVSHLLIFRDYQNNSSIMRKVITELLRFGYYTKLYLGSNPGSYFQSNKVTAQNTAVINIKITGITFLEYKIDDYTDYFIAELQNRKNVIHFENVILNHEKQISGIDISIKITESVKVKPEIQAA</sequence>
<accession>A0A1G9A1B7</accession>
<dbReference type="EMBL" id="FNEZ01000004">
    <property type="protein sequence ID" value="SDK21146.1"/>
    <property type="molecule type" value="Genomic_DNA"/>
</dbReference>
<gene>
    <name evidence="1" type="ORF">SAMN04487935_2834</name>
</gene>
<reference evidence="1 2" key="1">
    <citation type="submission" date="2016-10" db="EMBL/GenBank/DDBJ databases">
        <authorList>
            <person name="de Groot N.N."/>
        </authorList>
    </citation>
    <scope>NUCLEOTIDE SEQUENCE [LARGE SCALE GENOMIC DNA]</scope>
    <source>
        <strain evidence="1 2">CGMCC 1.10076</strain>
    </source>
</reference>
<protein>
    <submittedName>
        <fullName evidence="1">Uncharacterized protein</fullName>
    </submittedName>
</protein>
<keyword evidence="2" id="KW-1185">Reference proteome</keyword>
<dbReference type="AlphaFoldDB" id="A0A1G9A1B7"/>
<name>A0A1G9A1B7_9FLAO</name>
<evidence type="ECO:0000313" key="1">
    <source>
        <dbReference type="EMBL" id="SDK21146.1"/>
    </source>
</evidence>
<dbReference type="Proteomes" id="UP000199580">
    <property type="component" value="Unassembled WGS sequence"/>
</dbReference>
<evidence type="ECO:0000313" key="2">
    <source>
        <dbReference type="Proteomes" id="UP000199580"/>
    </source>
</evidence>